<dbReference type="AlphaFoldDB" id="A0A7W9U5R4"/>
<dbReference type="PRINTS" id="PR00344">
    <property type="entry name" value="BCTRLSENSOR"/>
</dbReference>
<dbReference type="GO" id="GO:0000155">
    <property type="term" value="F:phosphorelay sensor kinase activity"/>
    <property type="evidence" value="ECO:0007669"/>
    <property type="project" value="InterPro"/>
</dbReference>
<evidence type="ECO:0000256" key="5">
    <source>
        <dbReference type="SAM" id="Coils"/>
    </source>
</evidence>
<dbReference type="Gene3D" id="3.30.565.10">
    <property type="entry name" value="Histidine kinase-like ATPase, C-terminal domain"/>
    <property type="match status" value="1"/>
</dbReference>
<dbReference type="InterPro" id="IPR005467">
    <property type="entry name" value="His_kinase_dom"/>
</dbReference>
<gene>
    <name evidence="8" type="ORF">HD842_000243</name>
</gene>
<dbReference type="InterPro" id="IPR036890">
    <property type="entry name" value="HATPase_C_sf"/>
</dbReference>
<evidence type="ECO:0000256" key="1">
    <source>
        <dbReference type="ARBA" id="ARBA00000085"/>
    </source>
</evidence>
<dbReference type="SUPFAM" id="SSF52172">
    <property type="entry name" value="CheY-like"/>
    <property type="match status" value="1"/>
</dbReference>
<dbReference type="Gene3D" id="1.10.287.130">
    <property type="match status" value="1"/>
</dbReference>
<dbReference type="InterPro" id="IPR003594">
    <property type="entry name" value="HATPase_dom"/>
</dbReference>
<keyword evidence="8" id="KW-0418">Kinase</keyword>
<feature type="domain" description="Histidine kinase" evidence="6">
    <location>
        <begin position="218"/>
        <end position="433"/>
    </location>
</feature>
<dbReference type="Pfam" id="PF00072">
    <property type="entry name" value="Response_reg"/>
    <property type="match status" value="1"/>
</dbReference>
<keyword evidence="9" id="KW-1185">Reference proteome</keyword>
<comment type="caution">
    <text evidence="8">The sequence shown here is derived from an EMBL/GenBank/DDBJ whole genome shotgun (WGS) entry which is preliminary data.</text>
</comment>
<feature type="coiled-coil region" evidence="5">
    <location>
        <begin position="168"/>
        <end position="202"/>
    </location>
</feature>
<dbReference type="SMART" id="SM00387">
    <property type="entry name" value="HATPase_c"/>
    <property type="match status" value="1"/>
</dbReference>
<evidence type="ECO:0000256" key="4">
    <source>
        <dbReference type="PROSITE-ProRule" id="PRU00169"/>
    </source>
</evidence>
<evidence type="ECO:0000313" key="8">
    <source>
        <dbReference type="EMBL" id="MBB6132132.1"/>
    </source>
</evidence>
<dbReference type="InterPro" id="IPR004358">
    <property type="entry name" value="Sig_transdc_His_kin-like_C"/>
</dbReference>
<accession>A0A7W9U5R4</accession>
<name>A0A7W9U5R4_9BURK</name>
<keyword evidence="3 4" id="KW-0597">Phosphoprotein</keyword>
<dbReference type="PANTHER" id="PTHR43065">
    <property type="entry name" value="SENSOR HISTIDINE KINASE"/>
    <property type="match status" value="1"/>
</dbReference>
<dbReference type="SUPFAM" id="SSF55874">
    <property type="entry name" value="ATPase domain of HSP90 chaperone/DNA topoisomerase II/histidine kinase"/>
    <property type="match status" value="1"/>
</dbReference>
<dbReference type="RefSeq" id="WP_183549887.1">
    <property type="nucleotide sequence ID" value="NZ_JACHBX010000001.1"/>
</dbReference>
<evidence type="ECO:0000256" key="2">
    <source>
        <dbReference type="ARBA" id="ARBA00012438"/>
    </source>
</evidence>
<feature type="domain" description="Response regulatory" evidence="7">
    <location>
        <begin position="454"/>
        <end position="566"/>
    </location>
</feature>
<dbReference type="CDD" id="cd00156">
    <property type="entry name" value="REC"/>
    <property type="match status" value="1"/>
</dbReference>
<reference evidence="8 9" key="1">
    <citation type="submission" date="2020-08" db="EMBL/GenBank/DDBJ databases">
        <title>The Agave Microbiome: Exploring the role of microbial communities in plant adaptations to desert environments.</title>
        <authorList>
            <person name="Partida-Martinez L.P."/>
        </authorList>
    </citation>
    <scope>NUCLEOTIDE SEQUENCE [LARGE SCALE GENOMIC DNA]</scope>
    <source>
        <strain evidence="8 9">AT3.2</strain>
    </source>
</reference>
<proteinExistence type="predicted"/>
<evidence type="ECO:0000259" key="7">
    <source>
        <dbReference type="PROSITE" id="PS50110"/>
    </source>
</evidence>
<organism evidence="8 9">
    <name type="scientific">Massilia aurea</name>
    <dbReference type="NCBI Taxonomy" id="373040"/>
    <lineage>
        <taxon>Bacteria</taxon>
        <taxon>Pseudomonadati</taxon>
        <taxon>Pseudomonadota</taxon>
        <taxon>Betaproteobacteria</taxon>
        <taxon>Burkholderiales</taxon>
        <taxon>Oxalobacteraceae</taxon>
        <taxon>Telluria group</taxon>
        <taxon>Massilia</taxon>
    </lineage>
</organism>
<dbReference type="InterPro" id="IPR003661">
    <property type="entry name" value="HisK_dim/P_dom"/>
</dbReference>
<dbReference type="SMART" id="SM00448">
    <property type="entry name" value="REC"/>
    <property type="match status" value="1"/>
</dbReference>
<sequence>MPGNSQPRSAREERILIFAPRGRDAEVMASVLQRDGLECKAFTDFAQLGAAIEEGAGAAILAEEALQNVDARALHAWLEAQAPWSDFPFIVLLAKTVGLQQGAARERLGDYGNVILLERPLNAQTLRSASISALRARRRQYQARDVLADRERTAQSLHDSRQELVALNETLESRIDERTRALAQANDRLMNEIIERERVQQAMAQYQKMEAVGRLTGGIAHDFNNLLNVVQGSMDLILLMSKDDVAKGRAEIARRACQRGGKLTSQLLAFARNQSLDLRETHIGLLFDGVRELVASSVGSAIRLRFAVDDDCAAVLADGNQMEMALLNLAINARDAMPAGGELVFAAGLSAPPAGLLAEGDYVRIAVTDSGEGMAPELVAKVFEPFFTTKGVKGTGLGLSQVYGMAQQSGGAARILSEQGVGTTVEIWLRAATGLDEAEPAPLAQMPVASEPARILIVEDDDFVRASMVSSLEALGHHVTQAADGEAGLAALQRARPELLITDYLMPGMTGADLMVRTRAMFPGLPMIIATGYADMKAIEQVIGDDIVLRKPFQLAELAVSVGQALDRQRQRDSAALA</sequence>
<dbReference type="EC" id="2.7.13.3" evidence="2"/>
<dbReference type="InterPro" id="IPR001789">
    <property type="entry name" value="Sig_transdc_resp-reg_receiver"/>
</dbReference>
<comment type="catalytic activity">
    <reaction evidence="1">
        <text>ATP + protein L-histidine = ADP + protein N-phospho-L-histidine.</text>
        <dbReference type="EC" id="2.7.13.3"/>
    </reaction>
</comment>
<dbReference type="InterPro" id="IPR011006">
    <property type="entry name" value="CheY-like_superfamily"/>
</dbReference>
<dbReference type="SMART" id="SM00388">
    <property type="entry name" value="HisKA"/>
    <property type="match status" value="1"/>
</dbReference>
<dbReference type="PROSITE" id="PS50110">
    <property type="entry name" value="RESPONSE_REGULATORY"/>
    <property type="match status" value="1"/>
</dbReference>
<evidence type="ECO:0000256" key="3">
    <source>
        <dbReference type="ARBA" id="ARBA00022553"/>
    </source>
</evidence>
<dbReference type="Pfam" id="PF00512">
    <property type="entry name" value="HisKA"/>
    <property type="match status" value="1"/>
</dbReference>
<dbReference type="InterPro" id="IPR036097">
    <property type="entry name" value="HisK_dim/P_sf"/>
</dbReference>
<dbReference type="SUPFAM" id="SSF47384">
    <property type="entry name" value="Homodimeric domain of signal transducing histidine kinase"/>
    <property type="match status" value="1"/>
</dbReference>
<evidence type="ECO:0000259" key="6">
    <source>
        <dbReference type="PROSITE" id="PS50109"/>
    </source>
</evidence>
<evidence type="ECO:0000313" key="9">
    <source>
        <dbReference type="Proteomes" id="UP000540787"/>
    </source>
</evidence>
<protein>
    <recommendedName>
        <fullName evidence="2">histidine kinase</fullName>
        <ecNumber evidence="2">2.7.13.3</ecNumber>
    </recommendedName>
</protein>
<dbReference type="CDD" id="cd00082">
    <property type="entry name" value="HisKA"/>
    <property type="match status" value="1"/>
</dbReference>
<feature type="modified residue" description="4-aspartylphosphate" evidence="4">
    <location>
        <position position="503"/>
    </location>
</feature>
<keyword evidence="5" id="KW-0175">Coiled coil</keyword>
<dbReference type="EMBL" id="JACHBX010000001">
    <property type="protein sequence ID" value="MBB6132132.1"/>
    <property type="molecule type" value="Genomic_DNA"/>
</dbReference>
<dbReference type="PANTHER" id="PTHR43065:SF42">
    <property type="entry name" value="TWO-COMPONENT SENSOR PPRA"/>
    <property type="match status" value="1"/>
</dbReference>
<dbReference type="Gene3D" id="3.40.50.2300">
    <property type="match status" value="1"/>
</dbReference>
<keyword evidence="8" id="KW-0808">Transferase</keyword>
<dbReference type="Pfam" id="PF02518">
    <property type="entry name" value="HATPase_c"/>
    <property type="match status" value="1"/>
</dbReference>
<dbReference type="Proteomes" id="UP000540787">
    <property type="component" value="Unassembled WGS sequence"/>
</dbReference>
<dbReference type="PROSITE" id="PS50109">
    <property type="entry name" value="HIS_KIN"/>
    <property type="match status" value="1"/>
</dbReference>